<dbReference type="EMBL" id="AXCR01000010">
    <property type="protein sequence ID" value="KJR81940.1"/>
    <property type="molecule type" value="Genomic_DNA"/>
</dbReference>
<sequence length="652" mass="72023">MDMVADMFGQVDLGQHDGPGGCAPTRTSTAAALPDDSPAGLVARWAVLIAEYEAFQEALRVGVQQLHWPGVRQYISMLHAEARQTKRLAAGAFEDEPEKRRGEMRLAVTTLAAKEGMWRVIKTCRGVMALDRRFPKPLPSLTVAAAAAAGPPQEGTPERTKWVLASQQRRRRMYDVSADSGSRTEGMFVNAVVDNGRSWMRVLTTTNAQLLVEMAENGWEWGLAEGEDDEEQGDDALADISDMSLVILALGLIEAAHANCVRGAYPHIYILLTRMGETAEDDGTASQEEAEKKKQECAEIARYLGKVRRGLTARAARLPPDIDGCRLQIEIHSARDPRTTAQPPSDLQVALQRLLPDLSNRLTPTLNIDTSILITLTSDITNSSVEVRDWHPWQRVDEITREAKRPGGVLRSLMEDALCGRRLVCTREAAQAFRVMVYDMAQPGEQERARVLLGEGDKSGVDRQTLVNRYRELSAYPDAIPDDLMLPVVVETRPWGLDTIMSVSGLQSRDATPTLAQPPCPSPALPAVASTIANEMNDTHPTLSVFFYGWAMCYTTITTNLAARNRITRLLERHRTSSAEKDPLIWVCRTARSLNATNPRDGRKEVSLECGQRGARLWKGNGITRVNKQTDKLEGTVDRSSLRPATDGNLRE</sequence>
<feature type="compositionally biased region" description="Basic and acidic residues" evidence="1">
    <location>
        <begin position="629"/>
        <end position="641"/>
    </location>
</feature>
<comment type="caution">
    <text evidence="2">The sequence shown here is derived from an EMBL/GenBank/DDBJ whole genome shotgun (WGS) entry which is preliminary data.</text>
</comment>
<dbReference type="KEGG" id="ssck:SPSK_03176"/>
<organism evidence="2 3">
    <name type="scientific">Sporothrix schenckii 1099-18</name>
    <dbReference type="NCBI Taxonomy" id="1397361"/>
    <lineage>
        <taxon>Eukaryota</taxon>
        <taxon>Fungi</taxon>
        <taxon>Dikarya</taxon>
        <taxon>Ascomycota</taxon>
        <taxon>Pezizomycotina</taxon>
        <taxon>Sordariomycetes</taxon>
        <taxon>Sordariomycetidae</taxon>
        <taxon>Ophiostomatales</taxon>
        <taxon>Ophiostomataceae</taxon>
        <taxon>Sporothrix</taxon>
    </lineage>
</organism>
<feature type="region of interest" description="Disordered" evidence="1">
    <location>
        <begin position="629"/>
        <end position="652"/>
    </location>
</feature>
<dbReference type="PANTHER" id="PTHR13379">
    <property type="entry name" value="UNCHARACTERIZED DUF1308"/>
    <property type="match status" value="1"/>
</dbReference>
<dbReference type="RefSeq" id="XP_016584616.1">
    <property type="nucleotide sequence ID" value="XM_016730017.1"/>
</dbReference>
<accession>A0A0F2LZN5</accession>
<reference evidence="2 3" key="2">
    <citation type="journal article" date="2015" name="Eukaryot. Cell">
        <title>Asexual propagation of a virulent clone complex in a human and feline outbreak of sporotrichosis.</title>
        <authorList>
            <person name="Teixeira Mde M."/>
            <person name="Rodrigues A.M."/>
            <person name="Tsui C.K."/>
            <person name="de Almeida L.G."/>
            <person name="Van Diepeningen A.D."/>
            <person name="van den Ende B.G."/>
            <person name="Fernandes G.F."/>
            <person name="Kano R."/>
            <person name="Hamelin R.C."/>
            <person name="Lopes-Bezerra L.M."/>
            <person name="Vasconcelos A.T."/>
            <person name="de Hoog S."/>
            <person name="de Camargo Z.P."/>
            <person name="Felipe M.S."/>
        </authorList>
    </citation>
    <scope>NUCLEOTIDE SEQUENCE [LARGE SCALE GENOMIC DNA]</scope>
    <source>
        <strain evidence="2 3">1099-18</strain>
    </source>
</reference>
<dbReference type="PANTHER" id="PTHR13379:SF0">
    <property type="entry name" value="UPF0415 PROTEIN C7ORF25"/>
    <property type="match status" value="1"/>
</dbReference>
<evidence type="ECO:0000313" key="3">
    <source>
        <dbReference type="Proteomes" id="UP000033710"/>
    </source>
</evidence>
<dbReference type="OrthoDB" id="441890at2759"/>
<name>A0A0F2LZN5_SPOSC</name>
<dbReference type="AlphaFoldDB" id="A0A0F2LZN5"/>
<proteinExistence type="predicted"/>
<dbReference type="VEuPathDB" id="FungiDB:SPSK_03176"/>
<gene>
    <name evidence="2" type="ORF">SPSK_03176</name>
</gene>
<evidence type="ECO:0000313" key="2">
    <source>
        <dbReference type="EMBL" id="KJR81940.1"/>
    </source>
</evidence>
<evidence type="ECO:0008006" key="4">
    <source>
        <dbReference type="Google" id="ProtNLM"/>
    </source>
</evidence>
<dbReference type="GeneID" id="27665294"/>
<dbReference type="Proteomes" id="UP000033710">
    <property type="component" value="Unassembled WGS sequence"/>
</dbReference>
<reference evidence="2 3" key="1">
    <citation type="journal article" date="2014" name="BMC Genomics">
        <title>Comparative genomics of the major fungal agents of human and animal Sporotrichosis: Sporothrix schenckii and Sporothrix brasiliensis.</title>
        <authorList>
            <person name="Teixeira M.M."/>
            <person name="de Almeida L.G."/>
            <person name="Kubitschek-Barreira P."/>
            <person name="Alves F.L."/>
            <person name="Kioshima E.S."/>
            <person name="Abadio A.K."/>
            <person name="Fernandes L."/>
            <person name="Derengowski L.S."/>
            <person name="Ferreira K.S."/>
            <person name="Souza R.C."/>
            <person name="Ruiz J.C."/>
            <person name="de Andrade N.C."/>
            <person name="Paes H.C."/>
            <person name="Nicola A.M."/>
            <person name="Albuquerque P."/>
            <person name="Gerber A.L."/>
            <person name="Martins V.P."/>
            <person name="Peconick L.D."/>
            <person name="Neto A.V."/>
            <person name="Chaucanez C.B."/>
            <person name="Silva P.A."/>
            <person name="Cunha O.L."/>
            <person name="de Oliveira F.F."/>
            <person name="dos Santos T.C."/>
            <person name="Barros A.L."/>
            <person name="Soares M.A."/>
            <person name="de Oliveira L.M."/>
            <person name="Marini M.M."/>
            <person name="Villalobos-Duno H."/>
            <person name="Cunha M.M."/>
            <person name="de Hoog S."/>
            <person name="da Silveira J.F."/>
            <person name="Henrissat B."/>
            <person name="Nino-Vega G.A."/>
            <person name="Cisalpino P.S."/>
            <person name="Mora-Montes H.M."/>
            <person name="Almeida S.R."/>
            <person name="Stajich J.E."/>
            <person name="Lopes-Bezerra L.M."/>
            <person name="Vasconcelos A.T."/>
            <person name="Felipe M.S."/>
        </authorList>
    </citation>
    <scope>NUCLEOTIDE SEQUENCE [LARGE SCALE GENOMIC DNA]</scope>
    <source>
        <strain evidence="2 3">1099-18</strain>
    </source>
</reference>
<protein>
    <recommendedName>
        <fullName evidence="4">DUF1308 domain-containing protein</fullName>
    </recommendedName>
</protein>
<evidence type="ECO:0000256" key="1">
    <source>
        <dbReference type="SAM" id="MobiDB-lite"/>
    </source>
</evidence>